<organism evidence="4">
    <name type="scientific">marine metagenome</name>
    <dbReference type="NCBI Taxonomy" id="408172"/>
    <lineage>
        <taxon>unclassified sequences</taxon>
        <taxon>metagenomes</taxon>
        <taxon>ecological metagenomes</taxon>
    </lineage>
</organism>
<feature type="domain" description="TauD/TfdA-like" evidence="3">
    <location>
        <begin position="69"/>
        <end position="306"/>
    </location>
</feature>
<dbReference type="InterPro" id="IPR050411">
    <property type="entry name" value="AlphaKG_dependent_hydroxylases"/>
</dbReference>
<accession>A0A381SMZ5</accession>
<dbReference type="Pfam" id="PF02668">
    <property type="entry name" value="TauD"/>
    <property type="match status" value="1"/>
</dbReference>
<dbReference type="PANTHER" id="PTHR10696:SF56">
    <property type="entry name" value="TAUD_TFDA-LIKE DOMAIN-CONTAINING PROTEIN"/>
    <property type="match status" value="1"/>
</dbReference>
<name>A0A381SMZ5_9ZZZZ</name>
<evidence type="ECO:0000256" key="2">
    <source>
        <dbReference type="ARBA" id="ARBA00023194"/>
    </source>
</evidence>
<dbReference type="InterPro" id="IPR042098">
    <property type="entry name" value="TauD-like_sf"/>
</dbReference>
<proteinExistence type="predicted"/>
<reference evidence="4" key="1">
    <citation type="submission" date="2018-05" db="EMBL/GenBank/DDBJ databases">
        <authorList>
            <person name="Lanie J.A."/>
            <person name="Ng W.-L."/>
            <person name="Kazmierczak K.M."/>
            <person name="Andrzejewski T.M."/>
            <person name="Davidsen T.M."/>
            <person name="Wayne K.J."/>
            <person name="Tettelin H."/>
            <person name="Glass J.I."/>
            <person name="Rusch D."/>
            <person name="Podicherti R."/>
            <person name="Tsui H.-C.T."/>
            <person name="Winkler M.E."/>
        </authorList>
    </citation>
    <scope>NUCLEOTIDE SEQUENCE</scope>
</reference>
<keyword evidence="2" id="KW-0045">Antibiotic biosynthesis</keyword>
<dbReference type="SUPFAM" id="SSF51197">
    <property type="entry name" value="Clavaminate synthase-like"/>
    <property type="match status" value="1"/>
</dbReference>
<evidence type="ECO:0000313" key="4">
    <source>
        <dbReference type="EMBL" id="SVA04794.1"/>
    </source>
</evidence>
<dbReference type="Gene3D" id="3.60.130.10">
    <property type="entry name" value="Clavaminate synthase-like"/>
    <property type="match status" value="1"/>
</dbReference>
<dbReference type="InterPro" id="IPR003819">
    <property type="entry name" value="TauD/TfdA-like"/>
</dbReference>
<dbReference type="GO" id="GO:0017000">
    <property type="term" value="P:antibiotic biosynthetic process"/>
    <property type="evidence" value="ECO:0007669"/>
    <property type="project" value="UniProtKB-KW"/>
</dbReference>
<evidence type="ECO:0000256" key="1">
    <source>
        <dbReference type="ARBA" id="ARBA00023002"/>
    </source>
</evidence>
<protein>
    <recommendedName>
        <fullName evidence="3">TauD/TfdA-like domain-containing protein</fullName>
    </recommendedName>
</protein>
<dbReference type="EMBL" id="UINC01003265">
    <property type="protein sequence ID" value="SVA04794.1"/>
    <property type="molecule type" value="Genomic_DNA"/>
</dbReference>
<keyword evidence="1" id="KW-0560">Oxidoreductase</keyword>
<gene>
    <name evidence="4" type="ORF">METZ01_LOCUS57648</name>
</gene>
<evidence type="ECO:0000259" key="3">
    <source>
        <dbReference type="Pfam" id="PF02668"/>
    </source>
</evidence>
<dbReference type="PANTHER" id="PTHR10696">
    <property type="entry name" value="GAMMA-BUTYROBETAINE HYDROXYLASE-RELATED"/>
    <property type="match status" value="1"/>
</dbReference>
<sequence>MSKILETLVIDKKKTWTKNLISDSNEFLVDLDDNVISELLQKRDLLDQHNIQHFTHLKTQIQHIKQSILIQGCGFCVINGTNFTAFDKHELSNIHILISKIFGELLIQNKQGEQTVEVKDLGKTLSTGGRYHHTKEGGSYHTDGCHIFENPPDYVGLLCLNPAKNGGVSKFISAYTIHNKLQEDKNLLRILYEKFYMDKRNENQADETPTQFVPIFTYNNGKLNCRCCQRELIDSGHEKMNKPLTEYQKNALDNLDKLLANENLAVSYLLKKGDMMYSNNKWLIHDRTDFEDSDDENLKRALLRTWIREKDNN</sequence>
<dbReference type="AlphaFoldDB" id="A0A381SMZ5"/>
<dbReference type="GO" id="GO:0016491">
    <property type="term" value="F:oxidoreductase activity"/>
    <property type="evidence" value="ECO:0007669"/>
    <property type="project" value="UniProtKB-KW"/>
</dbReference>